<dbReference type="InterPro" id="IPR023401">
    <property type="entry name" value="ODC_N"/>
</dbReference>
<reference evidence="2 3" key="1">
    <citation type="submission" date="2019-12" db="EMBL/GenBank/DDBJ databases">
        <title>Nitratireductor arenosus sp. nov., Isolated from sea sand, Jeju island, South Korea.</title>
        <authorList>
            <person name="Kim W."/>
        </authorList>
    </citation>
    <scope>NUCLEOTIDE SEQUENCE [LARGE SCALE GENOMIC DNA]</scope>
    <source>
        <strain evidence="2 3">CAU 1489</strain>
    </source>
</reference>
<dbReference type="RefSeq" id="WP_156714451.1">
    <property type="nucleotide sequence ID" value="NZ_WPHG01000005.1"/>
</dbReference>
<dbReference type="Pfam" id="PF02423">
    <property type="entry name" value="OCD_Mu_crystall"/>
    <property type="match status" value="1"/>
</dbReference>
<proteinExistence type="inferred from homology"/>
<sequence>MPHDITILTENELRAAVRLDLAAVDTVERAFAALASGKVVMPPVLSMAIPDANGEVDVKTAYIPGFESFAIKVSPGFFDNPALGLPSLNGLMVLFSAKTGLVEAVLLDNGYLTDVRTAAAGAVAARHLAPATVTTAGVYGAGVQARLQMQAAHLVRPFRRVLVWARNGAKAAACAADISAALGIEASAIADPADLAAQSQLVVTTTPAEEPIFLADWLHPGLHVTAMGSDQGGKNEIEPRVLVEAGLYVADRVSQCERLGELRAAIAAGLWEGGTPPELGDIVTGARPGRASEAQVTVCDLTGTGAQDTAIASVALAAARAGGAGTVIST</sequence>
<dbReference type="PANTHER" id="PTHR13812">
    <property type="entry name" value="KETIMINE REDUCTASE MU-CRYSTALLIN"/>
    <property type="match status" value="1"/>
</dbReference>
<dbReference type="InterPro" id="IPR003462">
    <property type="entry name" value="ODC_Mu_crystall"/>
</dbReference>
<dbReference type="Gene3D" id="3.40.50.720">
    <property type="entry name" value="NAD(P)-binding Rossmann-like Domain"/>
    <property type="match status" value="1"/>
</dbReference>
<dbReference type="SUPFAM" id="SSF51735">
    <property type="entry name" value="NAD(P)-binding Rossmann-fold domains"/>
    <property type="match status" value="1"/>
</dbReference>
<keyword evidence="3" id="KW-1185">Reference proteome</keyword>
<dbReference type="GO" id="GO:0005737">
    <property type="term" value="C:cytoplasm"/>
    <property type="evidence" value="ECO:0007669"/>
    <property type="project" value="TreeGrafter"/>
</dbReference>
<comment type="caution">
    <text evidence="2">The sequence shown here is derived from an EMBL/GenBank/DDBJ whole genome shotgun (WGS) entry which is preliminary data.</text>
</comment>
<dbReference type="PANTHER" id="PTHR13812:SF19">
    <property type="entry name" value="KETIMINE REDUCTASE MU-CRYSTALLIN"/>
    <property type="match status" value="1"/>
</dbReference>
<dbReference type="Proteomes" id="UP000463224">
    <property type="component" value="Unassembled WGS sequence"/>
</dbReference>
<dbReference type="Gene3D" id="3.30.1780.10">
    <property type="entry name" value="ornithine cyclodeaminase, domain 1"/>
    <property type="match status" value="1"/>
</dbReference>
<evidence type="ECO:0000313" key="3">
    <source>
        <dbReference type="Proteomes" id="UP000463224"/>
    </source>
</evidence>
<name>A0A844QN22_9HYPH</name>
<dbReference type="AlphaFoldDB" id="A0A844QN22"/>
<dbReference type="NCBIfam" id="NF006141">
    <property type="entry name" value="PRK08291.1"/>
    <property type="match status" value="1"/>
</dbReference>
<evidence type="ECO:0000313" key="2">
    <source>
        <dbReference type="EMBL" id="MVA99363.1"/>
    </source>
</evidence>
<dbReference type="PIRSF" id="PIRSF001439">
    <property type="entry name" value="CryM"/>
    <property type="match status" value="1"/>
</dbReference>
<dbReference type="InterPro" id="IPR036291">
    <property type="entry name" value="NAD(P)-bd_dom_sf"/>
</dbReference>
<accession>A0A844QN22</accession>
<protein>
    <submittedName>
        <fullName evidence="2">Cyclodeaminase</fullName>
    </submittedName>
</protein>
<comment type="similarity">
    <text evidence="1">Belongs to the ornithine cyclodeaminase/mu-crystallin family.</text>
</comment>
<organism evidence="2 3">
    <name type="scientific">Nitratireductor arenosus</name>
    <dbReference type="NCBI Taxonomy" id="2682096"/>
    <lineage>
        <taxon>Bacteria</taxon>
        <taxon>Pseudomonadati</taxon>
        <taxon>Pseudomonadota</taxon>
        <taxon>Alphaproteobacteria</taxon>
        <taxon>Hyphomicrobiales</taxon>
        <taxon>Phyllobacteriaceae</taxon>
        <taxon>Nitratireductor</taxon>
    </lineage>
</organism>
<dbReference type="EMBL" id="WPHG01000005">
    <property type="protein sequence ID" value="MVA99363.1"/>
    <property type="molecule type" value="Genomic_DNA"/>
</dbReference>
<evidence type="ECO:0000256" key="1">
    <source>
        <dbReference type="ARBA" id="ARBA00008903"/>
    </source>
</evidence>
<gene>
    <name evidence="2" type="ORF">GN330_19125</name>
</gene>